<comment type="caution">
    <text evidence="1">The sequence shown here is derived from an EMBL/GenBank/DDBJ whole genome shotgun (WGS) entry which is preliminary data.</text>
</comment>
<evidence type="ECO:0000313" key="2">
    <source>
        <dbReference type="Proteomes" id="UP000886822"/>
    </source>
</evidence>
<protein>
    <submittedName>
        <fullName evidence="1">Uncharacterized protein</fullName>
    </submittedName>
</protein>
<dbReference type="AlphaFoldDB" id="A0A9D1QPS2"/>
<evidence type="ECO:0000313" key="1">
    <source>
        <dbReference type="EMBL" id="HIW71117.1"/>
    </source>
</evidence>
<dbReference type="EMBL" id="DXGJ01000007">
    <property type="protein sequence ID" value="HIW71117.1"/>
    <property type="molecule type" value="Genomic_DNA"/>
</dbReference>
<organism evidence="1 2">
    <name type="scientific">Candidatus Levilactobacillus faecigallinarum</name>
    <dbReference type="NCBI Taxonomy" id="2838638"/>
    <lineage>
        <taxon>Bacteria</taxon>
        <taxon>Bacillati</taxon>
        <taxon>Bacillota</taxon>
        <taxon>Bacilli</taxon>
        <taxon>Lactobacillales</taxon>
        <taxon>Lactobacillaceae</taxon>
        <taxon>Levilactobacillus</taxon>
    </lineage>
</organism>
<accession>A0A9D1QPS2</accession>
<proteinExistence type="predicted"/>
<sequence>MKIHCPFCGGSQVIRQRHVSHGRQRAARKPRWQCAVCHQFFGTRPWFGRQGRDSRQMVRQVTFTDGGYFGGWQTVSVERDRQVARGYRLTIGDDHATLLRPPVDPRTLPPVVDLTWAVVINQLYNQVCLNDWRPNYANYRGICDGEQWRITVVLNNGKQIIYSGDNHFPALWEPTRQLFDKLF</sequence>
<dbReference type="Proteomes" id="UP000886822">
    <property type="component" value="Unassembled WGS sequence"/>
</dbReference>
<name>A0A9D1QPS2_9LACO</name>
<reference evidence="1" key="2">
    <citation type="submission" date="2021-04" db="EMBL/GenBank/DDBJ databases">
        <authorList>
            <person name="Gilroy R."/>
        </authorList>
    </citation>
    <scope>NUCLEOTIDE SEQUENCE</scope>
    <source>
        <strain evidence="1">CHK173-259</strain>
    </source>
</reference>
<reference evidence="1" key="1">
    <citation type="journal article" date="2021" name="PeerJ">
        <title>Extensive microbial diversity within the chicken gut microbiome revealed by metagenomics and culture.</title>
        <authorList>
            <person name="Gilroy R."/>
            <person name="Ravi A."/>
            <person name="Getino M."/>
            <person name="Pursley I."/>
            <person name="Horton D.L."/>
            <person name="Alikhan N.F."/>
            <person name="Baker D."/>
            <person name="Gharbi K."/>
            <person name="Hall N."/>
            <person name="Watson M."/>
            <person name="Adriaenssens E.M."/>
            <person name="Foster-Nyarko E."/>
            <person name="Jarju S."/>
            <person name="Secka A."/>
            <person name="Antonio M."/>
            <person name="Oren A."/>
            <person name="Chaudhuri R.R."/>
            <person name="La Ragione R."/>
            <person name="Hildebrand F."/>
            <person name="Pallen M.J."/>
        </authorList>
    </citation>
    <scope>NUCLEOTIDE SEQUENCE</scope>
    <source>
        <strain evidence="1">CHK173-259</strain>
    </source>
</reference>
<gene>
    <name evidence="1" type="ORF">H9875_00690</name>
</gene>